<keyword evidence="1" id="KW-0732">Signal</keyword>
<evidence type="ECO:0000256" key="1">
    <source>
        <dbReference type="SAM" id="SignalP"/>
    </source>
</evidence>
<gene>
    <name evidence="2" type="ORF">SAMN05877753_104370</name>
</gene>
<proteinExistence type="predicted"/>
<accession>A0A285CTC4</accession>
<dbReference type="EMBL" id="OAOP01000004">
    <property type="protein sequence ID" value="SNX70801.1"/>
    <property type="molecule type" value="Genomic_DNA"/>
</dbReference>
<dbReference type="AlphaFoldDB" id="A0A285CTC4"/>
<dbReference type="PROSITE" id="PS51257">
    <property type="entry name" value="PROKAR_LIPOPROTEIN"/>
    <property type="match status" value="1"/>
</dbReference>
<keyword evidence="2" id="KW-0449">Lipoprotein</keyword>
<dbReference type="NCBIfam" id="TIGR02898">
    <property type="entry name" value="spore_YhcN_YlaJ"/>
    <property type="match status" value="1"/>
</dbReference>
<dbReference type="InterPro" id="IPR019076">
    <property type="entry name" value="Spore_lipoprot_YhcN/YlaJ-like"/>
</dbReference>
<dbReference type="InterPro" id="IPR014247">
    <property type="entry name" value="Spore_lipoprot_YhcN/YlaJ"/>
</dbReference>
<organism evidence="2 3">
    <name type="scientific">Bacillus oleivorans</name>
    <dbReference type="NCBI Taxonomy" id="1448271"/>
    <lineage>
        <taxon>Bacteria</taxon>
        <taxon>Bacillati</taxon>
        <taxon>Bacillota</taxon>
        <taxon>Bacilli</taxon>
        <taxon>Bacillales</taxon>
        <taxon>Bacillaceae</taxon>
        <taxon>Bacillus</taxon>
    </lineage>
</organism>
<evidence type="ECO:0000313" key="3">
    <source>
        <dbReference type="Proteomes" id="UP000219546"/>
    </source>
</evidence>
<evidence type="ECO:0000313" key="2">
    <source>
        <dbReference type="EMBL" id="SNX70801.1"/>
    </source>
</evidence>
<feature type="chain" id="PRO_5038511183" evidence="1">
    <location>
        <begin position="25"/>
        <end position="178"/>
    </location>
</feature>
<dbReference type="Proteomes" id="UP000219546">
    <property type="component" value="Unassembled WGS sequence"/>
</dbReference>
<dbReference type="GO" id="GO:0030435">
    <property type="term" value="P:sporulation resulting in formation of a cellular spore"/>
    <property type="evidence" value="ECO:0007669"/>
    <property type="project" value="InterPro"/>
</dbReference>
<protein>
    <submittedName>
        <fullName evidence="2">YhcN/YlaJ family sporulation lipoprotein</fullName>
    </submittedName>
</protein>
<sequence length="178" mass="20003">MKMFKFLSIAILLVSLLVGCGVNQEDQAMDNRDNNGFRNVGYRQGNDVNNLGNRNQNNNNNLTGNNENGMEVADQIADQVTQLDEVRTANVIVTDRNAYVAVVLNDDAEGEVTDRIKNRIADQVRKADRDIQNVYVSSNPDFVDRMADYGDRIGRGEPIEGLFDEFNETIRRVFPAES</sequence>
<reference evidence="2 3" key="1">
    <citation type="submission" date="2017-08" db="EMBL/GenBank/DDBJ databases">
        <authorList>
            <person name="de Groot N.N."/>
        </authorList>
    </citation>
    <scope>NUCLEOTIDE SEQUENCE [LARGE SCALE GENOMIC DNA]</scope>
    <source>
        <strain evidence="2 3">JC228</strain>
    </source>
</reference>
<feature type="signal peptide" evidence="1">
    <location>
        <begin position="1"/>
        <end position="24"/>
    </location>
</feature>
<dbReference type="Pfam" id="PF09580">
    <property type="entry name" value="Spore_YhcN_YlaJ"/>
    <property type="match status" value="1"/>
</dbReference>
<keyword evidence="3" id="KW-1185">Reference proteome</keyword>
<name>A0A285CTC4_9BACI</name>